<dbReference type="KEGG" id="ladl:NCTC12735_00274"/>
<reference evidence="3 5" key="1">
    <citation type="submission" date="2015-11" db="EMBL/GenBank/DDBJ databases">
        <title>Identification of large and diverse effector repertoires of 38 Legionella species.</title>
        <authorList>
            <person name="Burstein D."/>
            <person name="Amaro F."/>
            <person name="Zusman T."/>
            <person name="Lifshitz Z."/>
            <person name="Cohen O."/>
            <person name="Gilbert J.A."/>
            <person name="Pupko T."/>
            <person name="Shuman H.A."/>
            <person name="Segal G."/>
        </authorList>
    </citation>
    <scope>NUCLEOTIDE SEQUENCE [LARGE SCALE GENOMIC DNA]</scope>
    <source>
        <strain evidence="3 5">1762-AUS-E</strain>
    </source>
</reference>
<proteinExistence type="predicted"/>
<dbReference type="AlphaFoldDB" id="A0A0W0R361"/>
<dbReference type="PATRIC" id="fig|45056.6.peg.173"/>
<dbReference type="STRING" id="45056.Lade_0170"/>
<dbReference type="Pfam" id="PF13681">
    <property type="entry name" value="PilX"/>
    <property type="match status" value="1"/>
</dbReference>
<dbReference type="RefSeq" id="WP_058461268.1">
    <property type="nucleotide sequence ID" value="NZ_CAAAHS010000003.1"/>
</dbReference>
<keyword evidence="5" id="KW-1185">Reference proteome</keyword>
<feature type="domain" description="PilX/PilW C-terminal" evidence="1">
    <location>
        <begin position="91"/>
        <end position="163"/>
    </location>
</feature>
<dbReference type="Pfam" id="PF14341">
    <property type="entry name" value="PilX_N"/>
    <property type="match status" value="1"/>
</dbReference>
<sequence length="169" mass="18320">MIKQCGATLAVTLIMLFLITLLGVSTMQVTSMQEKMASTLQDKELSFNAAETALAAGESWLMSLSILPPAVSTCNPFPCVQAPYQNLVVTAQTNTWWETNSAVYNTSLTNITTQPRYYIEALQFVPDSPVIGDSSVKSKGVTYYQVTARGTGSTTSSVTILQTSLGRRF</sequence>
<dbReference type="EMBL" id="LR134418">
    <property type="protein sequence ID" value="VEH84667.1"/>
    <property type="molecule type" value="Genomic_DNA"/>
</dbReference>
<evidence type="ECO:0000313" key="5">
    <source>
        <dbReference type="Proteomes" id="UP000054859"/>
    </source>
</evidence>
<dbReference type="OrthoDB" id="5298746at2"/>
<dbReference type="InterPro" id="IPR025746">
    <property type="entry name" value="PilX_N_dom"/>
</dbReference>
<evidence type="ECO:0000313" key="3">
    <source>
        <dbReference type="EMBL" id="KTC65512.1"/>
    </source>
</evidence>
<dbReference type="EMBL" id="LNKA01000001">
    <property type="protein sequence ID" value="KTC65512.1"/>
    <property type="molecule type" value="Genomic_DNA"/>
</dbReference>
<evidence type="ECO:0000313" key="6">
    <source>
        <dbReference type="Proteomes" id="UP000281170"/>
    </source>
</evidence>
<keyword evidence="4" id="KW-0614">Plasmid</keyword>
<reference evidence="4 6" key="2">
    <citation type="submission" date="2018-12" db="EMBL/GenBank/DDBJ databases">
        <authorList>
            <consortium name="Pathogen Informatics"/>
        </authorList>
    </citation>
    <scope>NUCLEOTIDE SEQUENCE [LARGE SCALE GENOMIC DNA]</scope>
    <source>
        <strain evidence="4 6">NCTC12735</strain>
        <plasmid evidence="6">9</plasmid>
    </source>
</reference>
<dbReference type="InterPro" id="IPR025205">
    <property type="entry name" value="PilX/PilW_C"/>
</dbReference>
<evidence type="ECO:0000313" key="4">
    <source>
        <dbReference type="EMBL" id="VEH84667.1"/>
    </source>
</evidence>
<gene>
    <name evidence="4" type="primary">pilX</name>
    <name evidence="3" type="ORF">Lade_0170</name>
    <name evidence="4" type="ORF">NCTC12735_00274</name>
</gene>
<accession>A0A0W0R361</accession>
<organism evidence="3 5">
    <name type="scientific">Legionella adelaidensis</name>
    <dbReference type="NCBI Taxonomy" id="45056"/>
    <lineage>
        <taxon>Bacteria</taxon>
        <taxon>Pseudomonadati</taxon>
        <taxon>Pseudomonadota</taxon>
        <taxon>Gammaproteobacteria</taxon>
        <taxon>Legionellales</taxon>
        <taxon>Legionellaceae</taxon>
        <taxon>Legionella</taxon>
    </lineage>
</organism>
<evidence type="ECO:0000259" key="1">
    <source>
        <dbReference type="Pfam" id="PF13681"/>
    </source>
</evidence>
<protein>
    <submittedName>
        <fullName evidence="3">Tfp pilus assembly protein PilX</fullName>
    </submittedName>
    <submittedName>
        <fullName evidence="4">Type IV pilus assembly protein PilX</fullName>
    </submittedName>
</protein>
<dbReference type="Proteomes" id="UP000054859">
    <property type="component" value="Unassembled WGS sequence"/>
</dbReference>
<name>A0A0W0R361_9GAMM</name>
<geneLocation type="plasmid" evidence="4 6">
    <name>9</name>
</geneLocation>
<feature type="domain" description="Type 4 fimbrial biogenesis protein PilX N-terminal" evidence="2">
    <location>
        <begin position="6"/>
        <end position="55"/>
    </location>
</feature>
<dbReference type="Proteomes" id="UP000281170">
    <property type="component" value="Plasmid 9"/>
</dbReference>
<evidence type="ECO:0000259" key="2">
    <source>
        <dbReference type="Pfam" id="PF14341"/>
    </source>
</evidence>